<dbReference type="Gene3D" id="3.30.1330.230">
    <property type="match status" value="1"/>
</dbReference>
<dbReference type="NCBIfam" id="TIGR03604">
    <property type="entry name" value="TOMM_cyclo_SagD"/>
    <property type="match status" value="1"/>
</dbReference>
<dbReference type="PROSITE" id="PS51664">
    <property type="entry name" value="YCAO"/>
    <property type="match status" value="1"/>
</dbReference>
<dbReference type="Pfam" id="PF02624">
    <property type="entry name" value="YcaO"/>
    <property type="match status" value="1"/>
</dbReference>
<accession>A0A559K6L1</accession>
<dbReference type="Gene3D" id="3.30.160.660">
    <property type="match status" value="1"/>
</dbReference>
<dbReference type="PANTHER" id="PTHR37809:SF1">
    <property type="entry name" value="RIBOSOMAL PROTEIN S12 METHYLTHIOTRANSFERASE ACCESSORY FACTOR YCAO"/>
    <property type="match status" value="1"/>
</dbReference>
<comment type="caution">
    <text evidence="2">The sequence shown here is derived from an EMBL/GenBank/DDBJ whole genome shotgun (WGS) entry which is preliminary data.</text>
</comment>
<dbReference type="AlphaFoldDB" id="A0A559K6L1"/>
<gene>
    <name evidence="2" type="ORF">FPZ49_22295</name>
</gene>
<dbReference type="InterPro" id="IPR022291">
    <property type="entry name" value="Bacteriocin_synth_cyclodeHase"/>
</dbReference>
<dbReference type="InterPro" id="IPR027624">
    <property type="entry name" value="TOMM_cyclo_SagD"/>
</dbReference>
<dbReference type="OrthoDB" id="2379922at2"/>
<evidence type="ECO:0000313" key="2">
    <source>
        <dbReference type="EMBL" id="TVY07754.1"/>
    </source>
</evidence>
<dbReference type="EMBL" id="VNJI01000032">
    <property type="protein sequence ID" value="TVY07754.1"/>
    <property type="molecule type" value="Genomic_DNA"/>
</dbReference>
<feature type="domain" description="YcaO" evidence="1">
    <location>
        <begin position="268"/>
        <end position="651"/>
    </location>
</feature>
<dbReference type="RefSeq" id="WP_144851136.1">
    <property type="nucleotide sequence ID" value="NZ_VNJI01000032.1"/>
</dbReference>
<evidence type="ECO:0000313" key="3">
    <source>
        <dbReference type="Proteomes" id="UP000317036"/>
    </source>
</evidence>
<dbReference type="InterPro" id="IPR003776">
    <property type="entry name" value="YcaO-like_dom"/>
</dbReference>
<proteinExistence type="predicted"/>
<dbReference type="NCBIfam" id="TIGR03882">
    <property type="entry name" value="cyclo_dehyd_2"/>
    <property type="match status" value="1"/>
</dbReference>
<sequence>MKPVIAVIGEGVLADIVARELEQELGSACRVVRLGQPNEAGLGEAALALVLHDAWQPSIHAQAEQTFQASGIPWLRAFATFGEAVIGPLVRAGVQGCSVCADLRFLMAGSNRPEMHMLHERLAEHGGKPRDPWASVAGLRQTAQLLLEEVQRLLSGQPSRLEGRMLLVDLKSLRTSRHAFLPNPLCPVCSSLPEDSASAARIELKASPKLSPDSFRTRSMEELKPVLARDYLDFRTGFLNGKMTDLTSPFADVSVNLPLMIGDEGTAGRTHTYTDSLQTAILEGLERYCGLSPRGKRSAVHDSYSRLADYALNPLAAGVHAREHYAMTNFPYKPFDPDASLDWVWGYSLVQERSILVPELLAYYSLGFGSGYVYETSNGCALGGSLVEAIFHGIMEVVERDSFLMTWYAQLRLPRLDCRSADDQELQLLIDRMETVTGFDLHVFNSTMEHGIPSLWAIAKNRKPRGMNLICAAGAHLDPVKALKSAIYELAGMALSMDEKFESSKDVSLRMLRDPYLVQSMEHHSMLYGLPQAEERLHFLLENRSRTQTFGEAFKPHPRHTDLTEDLQGIVASFQRLGLDIIVVNQTTPELQRNGLHCVKVLIPGMLPMTFGHHLTRLTGLERVLRVPQQLGYTKKPLTLKQLNPHPHPFP</sequence>
<name>A0A559K6L1_9BACL</name>
<dbReference type="PANTHER" id="PTHR37809">
    <property type="entry name" value="RIBOSOMAL PROTEIN S12 METHYLTHIOTRANSFERASE ACCESSORY FACTOR YCAO"/>
    <property type="match status" value="1"/>
</dbReference>
<organism evidence="2 3">
    <name type="scientific">Paenibacillus cremeus</name>
    <dbReference type="NCBI Taxonomy" id="2163881"/>
    <lineage>
        <taxon>Bacteria</taxon>
        <taxon>Bacillati</taxon>
        <taxon>Bacillota</taxon>
        <taxon>Bacilli</taxon>
        <taxon>Bacillales</taxon>
        <taxon>Paenibacillaceae</taxon>
        <taxon>Paenibacillus</taxon>
    </lineage>
</organism>
<protein>
    <submittedName>
        <fullName evidence="2">TOMM leader peptide-binding protein</fullName>
    </submittedName>
</protein>
<reference evidence="2 3" key="1">
    <citation type="submission" date="2019-07" db="EMBL/GenBank/DDBJ databases">
        <authorList>
            <person name="Kim J."/>
        </authorList>
    </citation>
    <scope>NUCLEOTIDE SEQUENCE [LARGE SCALE GENOMIC DNA]</scope>
    <source>
        <strain evidence="2 3">JC52</strain>
    </source>
</reference>
<dbReference type="Gene3D" id="3.40.50.720">
    <property type="entry name" value="NAD(P)-binding Rossmann-like Domain"/>
    <property type="match status" value="1"/>
</dbReference>
<evidence type="ECO:0000259" key="1">
    <source>
        <dbReference type="PROSITE" id="PS51664"/>
    </source>
</evidence>
<dbReference type="Gene3D" id="3.30.40.250">
    <property type="match status" value="1"/>
</dbReference>
<keyword evidence="3" id="KW-1185">Reference proteome</keyword>
<dbReference type="Proteomes" id="UP000317036">
    <property type="component" value="Unassembled WGS sequence"/>
</dbReference>